<keyword evidence="2" id="KW-1185">Reference proteome</keyword>
<gene>
    <name evidence="1" type="ORF">GRI62_11780</name>
</gene>
<comment type="caution">
    <text evidence="1">The sequence shown here is derived from an EMBL/GenBank/DDBJ whole genome shotgun (WGS) entry which is preliminary data.</text>
</comment>
<accession>A0A845A2A8</accession>
<sequence length="117" mass="12819">MANHTITASSITVHGRGSLILPFKLRLENGDQIDISARPIFFEVDGVPIREQLLPDPADPLGLILTLERTQIITLGTAPCAFVFVDERRSQEDIYEVLWAGTINRSGYVGTPDEVAG</sequence>
<dbReference type="AlphaFoldDB" id="A0A845A2A8"/>
<name>A0A845A2A8_9SPHN</name>
<dbReference type="EMBL" id="WTYH01000001">
    <property type="protein sequence ID" value="MXO94275.1"/>
    <property type="molecule type" value="Genomic_DNA"/>
</dbReference>
<dbReference type="OrthoDB" id="3247493at2"/>
<dbReference type="RefSeq" id="WP_131453512.1">
    <property type="nucleotide sequence ID" value="NZ_BMJK01000002.1"/>
</dbReference>
<reference evidence="1 2" key="1">
    <citation type="submission" date="2019-12" db="EMBL/GenBank/DDBJ databases">
        <title>Genomic-based taxomic classification of the family Erythrobacteraceae.</title>
        <authorList>
            <person name="Xu L."/>
        </authorList>
    </citation>
    <scope>NUCLEOTIDE SEQUENCE [LARGE SCALE GENOMIC DNA]</scope>
    <source>
        <strain evidence="1 2">RC4-10-4</strain>
    </source>
</reference>
<evidence type="ECO:0000313" key="2">
    <source>
        <dbReference type="Proteomes" id="UP000460626"/>
    </source>
</evidence>
<proteinExistence type="predicted"/>
<evidence type="ECO:0000313" key="1">
    <source>
        <dbReference type="EMBL" id="MXO94275.1"/>
    </source>
</evidence>
<organism evidence="1 2">
    <name type="scientific">Aurantiacibacter arachoides</name>
    <dbReference type="NCBI Taxonomy" id="1850444"/>
    <lineage>
        <taxon>Bacteria</taxon>
        <taxon>Pseudomonadati</taxon>
        <taxon>Pseudomonadota</taxon>
        <taxon>Alphaproteobacteria</taxon>
        <taxon>Sphingomonadales</taxon>
        <taxon>Erythrobacteraceae</taxon>
        <taxon>Aurantiacibacter</taxon>
    </lineage>
</organism>
<dbReference type="Proteomes" id="UP000460626">
    <property type="component" value="Unassembled WGS sequence"/>
</dbReference>
<protein>
    <submittedName>
        <fullName evidence="1">Uncharacterized protein</fullName>
    </submittedName>
</protein>